<accession>A0A9P0GHE4</accession>
<feature type="domain" description="tRNA (32-2'-O)-methyltransferase regulator THADA-like C-terminal TPR repeats region" evidence="6">
    <location>
        <begin position="1122"/>
        <end position="1273"/>
    </location>
</feature>
<dbReference type="EMBL" id="OV651816">
    <property type="protein sequence ID" value="CAH1109267.1"/>
    <property type="molecule type" value="Genomic_DNA"/>
</dbReference>
<keyword evidence="2" id="KW-0819">tRNA processing</keyword>
<name>A0A9P0GHE4_9CUCU</name>
<evidence type="ECO:0000259" key="4">
    <source>
        <dbReference type="Pfam" id="PF10350"/>
    </source>
</evidence>
<dbReference type="InterPro" id="IPR051954">
    <property type="entry name" value="tRNA_methyltransferase_THADA"/>
</dbReference>
<dbReference type="Pfam" id="PF25151">
    <property type="entry name" value="TPR_Trm732_C"/>
    <property type="match status" value="1"/>
</dbReference>
<evidence type="ECO:0000259" key="6">
    <source>
        <dbReference type="Pfam" id="PF25151"/>
    </source>
</evidence>
<keyword evidence="8" id="KW-1185">Reference proteome</keyword>
<evidence type="ECO:0000256" key="2">
    <source>
        <dbReference type="ARBA" id="ARBA00022694"/>
    </source>
</evidence>
<gene>
    <name evidence="7" type="ORF">PSYICH_LOCUS10302</name>
</gene>
<evidence type="ECO:0000313" key="8">
    <source>
        <dbReference type="Proteomes" id="UP001153636"/>
    </source>
</evidence>
<dbReference type="InterPro" id="IPR011989">
    <property type="entry name" value="ARM-like"/>
</dbReference>
<dbReference type="Proteomes" id="UP001153636">
    <property type="component" value="Chromosome 4"/>
</dbReference>
<feature type="domain" description="DUF2428" evidence="4">
    <location>
        <begin position="879"/>
        <end position="1120"/>
    </location>
</feature>
<dbReference type="Pfam" id="PF10350">
    <property type="entry name" value="DUF2428"/>
    <property type="match status" value="1"/>
</dbReference>
<evidence type="ECO:0000313" key="7">
    <source>
        <dbReference type="EMBL" id="CAH1109267.1"/>
    </source>
</evidence>
<dbReference type="PANTHER" id="PTHR14387:SF7">
    <property type="entry name" value="THYROID ADENOMA-ASSOCIATED PROTEIN"/>
    <property type="match status" value="1"/>
</dbReference>
<dbReference type="InterPro" id="IPR016024">
    <property type="entry name" value="ARM-type_fold"/>
</dbReference>
<reference evidence="7" key="1">
    <citation type="submission" date="2022-01" db="EMBL/GenBank/DDBJ databases">
        <authorList>
            <person name="King R."/>
        </authorList>
    </citation>
    <scope>NUCLEOTIDE SEQUENCE</scope>
</reference>
<dbReference type="InterPro" id="IPR056842">
    <property type="entry name" value="THADA-like_TPR_C"/>
</dbReference>
<comment type="similarity">
    <text evidence="1">Belongs to the THADA family.</text>
</comment>
<dbReference type="OrthoDB" id="73997at2759"/>
<evidence type="ECO:0000256" key="3">
    <source>
        <dbReference type="ARBA" id="ARBA00035698"/>
    </source>
</evidence>
<dbReference type="Pfam" id="PF25150">
    <property type="entry name" value="TPR_Trm732"/>
    <property type="match status" value="1"/>
</dbReference>
<evidence type="ECO:0000256" key="1">
    <source>
        <dbReference type="ARBA" id="ARBA00010409"/>
    </source>
</evidence>
<sequence length="1812" mass="209202">MLPSAEDIIINELRFENCPQEVTQDVQLKNILLELEKTVKELEQKKFIKEIVEIYLNSVKVNQENVEAKNCFLEFFTKFNSKKVLKKYLQDVVKKSDIIIPLIEGTTKEILDAAKNKKCNIKQCADLLNFVYYMQNSAKFDYEQAIKHLFPLYYMVFEGFVYHSKSDFKQVASILEELFALLNVLLKQVLSIFVKKVPYIDDVSKEYSVNLILLSHAVIVHKKVGFDIKIKAGLILTHSFIVIPDNFSRNFKYKECPSLELLEEYNKNKFTLGKKELAVFRESEQLAIIYASILNVLPKDKLCQIEINNETLFCVLYNGLMDCAKRTTSIPPVIVEISRTLSLISKHMKDIPLNLIEPLFFQAISFIWSHIGHFVDGVRNNTKLFFIEMVGVAAYHKANECHTLSDNLLVNVKHLSNTHTLKFLALEYIALNMGCVYLLEHFSTVPEDLLKVISEFTISEEVCKCYMALMEKYYEEVDNETWMTTWISPVTNCLSKCAHCAPLCQNILTRAFQIYPTVLRKIFSNDHVGDLHEYRVLLKCLQYARATSTELALEKNEETGFYWRGLIEKPKLENFMIYSDEEIRISVLAALVDCQKSTEVFLNWELNFLLKYLQYNITSQIPHFRKQIVTYYKKALARFNAGFYVIQRNISILEKRVENLEPTDEAFQVLTVYQELRVAYRTFIETFTKFLISNLTFDSNYPRRSVSLELLLIIQTLRPVDDWQSLWTEDDVKNCHSILFDSYESNKKMAAALLKNLPASAIGFTNIEFTFKYMQRCLNIALAIKPSKTLSAAYLLEICAHSPFFYDIVQYGQNETDTRQIHNPILDMLVVLTGKLITQTNIEVDVCNPKVANYGILQSIRHLLQSRDMSKNNDACSGLFEHLTTICLNLKDHIMPIVCNPSPEGYLPDYGEIICESTESAKSQIILVYSWRTMKEMTLLLAEIIRQTVKLENCFEMLGESFMIKIGEFFLDVFIATKHRGVFEQAYVGFSVICESFWTSSNPKLNCLPKAWLKDGLALCTGEKKSDKLCATRRSAGLPFLILSILSSEPIFDQLRFHNSITKLLIACESFSDINTEHRMHCMNVLRAMFRHSRLGEMVSSYIGKGVIVAISGFKSDNWSIRNSATLLYAALITRMFGVQRTHDSDDVCLKNRLTVRVFFMRYPELFQFLLEKLTEESSKSDSLLLHPVLMILARLYPSHFEEYNTQMDKYVPHLTTCLSNPVFRTRELAARASVSFIKCEHVPSHLDNIFKILEDTNINDNQAHGILLQILYTLKSNNVPGAPITNYIENSLHLLKLVGKKFSHMTASLFMEVIMTILLKYSNYEDLQMLKTIASILSKQITSDLIPTTSMSKCSETRMSLLLFIIINKFEESDLTFSTITNQIMCQLYGHNVEMKNYCLNLLIYLNECNSGIKHPLYKMEELQIPIEIVTLVDSFEKSSIMKILTNTHQYLKYFLTEEIKHQHYIRIEDQVMVFILLNYYPCVTKHINLSKQETLNFLIKLCGCDNEELISAVVSCISTFLFQVDYNVLKYEQLVQVLVESASPAASDYRRLAVSELLVKNYILFCNEDNILIGDDLPMVLHIVMVLLEDDDVMVRNSMSEFATVLKVRITLSNNSKQTFSGQRWSVMPEKAREDLLTLASILLPTEKAVCFLFSWTCRHFPDTSNDASEVFERGELNSYAENVPFLTHCNKLLHDLLWTLEDGLNYEDKSIFIEEHTLMVTTVLLDSILKHPSPMMLYKTKVSVICALKSTVKFLERVEINNNFRNDFRTYLNETIVGYLTKHVEHTDLFSVKWIIKHIYDPILNPETT</sequence>
<dbReference type="InterPro" id="IPR056843">
    <property type="entry name" value="THADA-like_TPR"/>
</dbReference>
<dbReference type="GO" id="GO:0030488">
    <property type="term" value="P:tRNA methylation"/>
    <property type="evidence" value="ECO:0007669"/>
    <property type="project" value="TreeGrafter"/>
</dbReference>
<dbReference type="Gene3D" id="1.25.10.10">
    <property type="entry name" value="Leucine-rich Repeat Variant"/>
    <property type="match status" value="1"/>
</dbReference>
<dbReference type="PANTHER" id="PTHR14387">
    <property type="entry name" value="THADA/DEATH RECEPTOR INTERACTING PROTEIN"/>
    <property type="match status" value="1"/>
</dbReference>
<dbReference type="InterPro" id="IPR019442">
    <property type="entry name" value="THADA/TRM732_DUF2428"/>
</dbReference>
<feature type="domain" description="tRNA (32-2'-O)-methyltransferase regulator THADA-like TPR repeats region" evidence="5">
    <location>
        <begin position="482"/>
        <end position="714"/>
    </location>
</feature>
<evidence type="ECO:0000259" key="5">
    <source>
        <dbReference type="Pfam" id="PF25150"/>
    </source>
</evidence>
<dbReference type="SUPFAM" id="SSF48371">
    <property type="entry name" value="ARM repeat"/>
    <property type="match status" value="2"/>
</dbReference>
<dbReference type="GO" id="GO:0005829">
    <property type="term" value="C:cytosol"/>
    <property type="evidence" value="ECO:0007669"/>
    <property type="project" value="TreeGrafter"/>
</dbReference>
<organism evidence="7 8">
    <name type="scientific">Psylliodes chrysocephalus</name>
    <dbReference type="NCBI Taxonomy" id="3402493"/>
    <lineage>
        <taxon>Eukaryota</taxon>
        <taxon>Metazoa</taxon>
        <taxon>Ecdysozoa</taxon>
        <taxon>Arthropoda</taxon>
        <taxon>Hexapoda</taxon>
        <taxon>Insecta</taxon>
        <taxon>Pterygota</taxon>
        <taxon>Neoptera</taxon>
        <taxon>Endopterygota</taxon>
        <taxon>Coleoptera</taxon>
        <taxon>Polyphaga</taxon>
        <taxon>Cucujiformia</taxon>
        <taxon>Chrysomeloidea</taxon>
        <taxon>Chrysomelidae</taxon>
        <taxon>Galerucinae</taxon>
        <taxon>Alticini</taxon>
        <taxon>Psylliodes</taxon>
    </lineage>
</organism>
<proteinExistence type="inferred from homology"/>
<protein>
    <recommendedName>
        <fullName evidence="3">tRNA (32-2'-O)-methyltransferase regulator THADA</fullName>
    </recommendedName>
</protein>